<dbReference type="InterPro" id="IPR005532">
    <property type="entry name" value="SUMF_dom"/>
</dbReference>
<name>A0A7Z7FF80_9EURY</name>
<dbReference type="AlphaFoldDB" id="A0A7Z7FF80"/>
<accession>A0A7Z7FF80</accession>
<gene>
    <name evidence="2" type="ORF">SAMN04488589_2327</name>
</gene>
<dbReference type="SUPFAM" id="SSF56436">
    <property type="entry name" value="C-type lectin-like"/>
    <property type="match status" value="1"/>
</dbReference>
<protein>
    <submittedName>
        <fullName evidence="2">Formylglycine-generating enzyme, required for sulfatase activity, contains SUMF1/FGE domain</fullName>
    </submittedName>
</protein>
<dbReference type="PANTHER" id="PTHR23150:SF19">
    <property type="entry name" value="FORMYLGLYCINE-GENERATING ENZYME"/>
    <property type="match status" value="1"/>
</dbReference>
<dbReference type="InterPro" id="IPR042095">
    <property type="entry name" value="SUMF_sf"/>
</dbReference>
<organism evidence="2 3">
    <name type="scientific">Methanolobus vulcani</name>
    <dbReference type="NCBI Taxonomy" id="38026"/>
    <lineage>
        <taxon>Archaea</taxon>
        <taxon>Methanobacteriati</taxon>
        <taxon>Methanobacteriota</taxon>
        <taxon>Stenosarchaea group</taxon>
        <taxon>Methanomicrobia</taxon>
        <taxon>Methanosarcinales</taxon>
        <taxon>Methanosarcinaceae</taxon>
        <taxon>Methanolobus</taxon>
    </lineage>
</organism>
<proteinExistence type="predicted"/>
<dbReference type="EMBL" id="FNCA01000008">
    <property type="protein sequence ID" value="SDG16492.1"/>
    <property type="molecule type" value="Genomic_DNA"/>
</dbReference>
<feature type="domain" description="Sulfatase-modifying factor enzyme-like" evidence="1">
    <location>
        <begin position="38"/>
        <end position="250"/>
    </location>
</feature>
<dbReference type="OrthoDB" id="136349at2157"/>
<dbReference type="Proteomes" id="UP000199259">
    <property type="component" value="Unassembled WGS sequence"/>
</dbReference>
<comment type="caution">
    <text evidence="2">The sequence shown here is derived from an EMBL/GenBank/DDBJ whole genome shotgun (WGS) entry which is preliminary data.</text>
</comment>
<dbReference type="PANTHER" id="PTHR23150">
    <property type="entry name" value="SULFATASE MODIFYING FACTOR 1, 2"/>
    <property type="match status" value="1"/>
</dbReference>
<dbReference type="RefSeq" id="WP_091710614.1">
    <property type="nucleotide sequence ID" value="NZ_FNCA01000008.1"/>
</dbReference>
<dbReference type="InterPro" id="IPR051043">
    <property type="entry name" value="Sulfatase_Mod_Factor_Kinase"/>
</dbReference>
<evidence type="ECO:0000313" key="3">
    <source>
        <dbReference type="Proteomes" id="UP000199259"/>
    </source>
</evidence>
<evidence type="ECO:0000313" key="2">
    <source>
        <dbReference type="EMBL" id="SDG16492.1"/>
    </source>
</evidence>
<keyword evidence="3" id="KW-1185">Reference proteome</keyword>
<dbReference type="GO" id="GO:0120147">
    <property type="term" value="F:formylglycine-generating oxidase activity"/>
    <property type="evidence" value="ECO:0007669"/>
    <property type="project" value="TreeGrafter"/>
</dbReference>
<sequence>MDDRDQTLGMDVHMNNMCNETTEKVSAVSIKNSIGMEFMLIPAGEFFLDPSEFDYEISAKVTIPEQFYLGKYQVTQKQWNIVMGDYPSCFEDDNRPVECITWNEVQNFVKKLNELENTDKYRLPSETEWEYACRAGNDTKYFFGNSDMELDNYAWYYLNSGHETHPVGQKKPNPWGLHDMYGNVWEWCQDRYHRNYEEALAEGSAWDFVGSIGIVLRGGAWVNYSDKCRSSYRSSFDSDYASYSVGFRLLMTL</sequence>
<evidence type="ECO:0000259" key="1">
    <source>
        <dbReference type="Pfam" id="PF03781"/>
    </source>
</evidence>
<reference evidence="2 3" key="1">
    <citation type="submission" date="2016-10" db="EMBL/GenBank/DDBJ databases">
        <authorList>
            <person name="Varghese N."/>
            <person name="Submissions S."/>
        </authorList>
    </citation>
    <scope>NUCLEOTIDE SEQUENCE [LARGE SCALE GENOMIC DNA]</scope>
    <source>
        <strain evidence="2 3">PL 12/M</strain>
    </source>
</reference>
<dbReference type="InterPro" id="IPR016187">
    <property type="entry name" value="CTDL_fold"/>
</dbReference>
<dbReference type="Gene3D" id="3.90.1580.10">
    <property type="entry name" value="paralog of FGE (formylglycine-generating enzyme)"/>
    <property type="match status" value="1"/>
</dbReference>
<dbReference type="Pfam" id="PF03781">
    <property type="entry name" value="FGE-sulfatase"/>
    <property type="match status" value="1"/>
</dbReference>